<evidence type="ECO:0000256" key="2">
    <source>
        <dbReference type="ARBA" id="ARBA00023002"/>
    </source>
</evidence>
<protein>
    <submittedName>
        <fullName evidence="5">NAD(P)-binding protein</fullName>
    </submittedName>
</protein>
<dbReference type="OrthoDB" id="10058185at2759"/>
<dbReference type="Pfam" id="PF01073">
    <property type="entry name" value="3Beta_HSD"/>
    <property type="match status" value="1"/>
</dbReference>
<feature type="compositionally biased region" description="Basic and acidic residues" evidence="3">
    <location>
        <begin position="20"/>
        <end position="30"/>
    </location>
</feature>
<dbReference type="Gene3D" id="3.40.50.720">
    <property type="entry name" value="NAD(P)-binding Rossmann-like Domain"/>
    <property type="match status" value="1"/>
</dbReference>
<dbReference type="GO" id="GO:0006694">
    <property type="term" value="P:steroid biosynthetic process"/>
    <property type="evidence" value="ECO:0007669"/>
    <property type="project" value="InterPro"/>
</dbReference>
<dbReference type="PANTHER" id="PTHR43245:SF51">
    <property type="entry name" value="SHORT CHAIN DEHYDROGENASE_REDUCTASE FAMILY 42E, MEMBER 2"/>
    <property type="match status" value="1"/>
</dbReference>
<dbReference type="InterPro" id="IPR036291">
    <property type="entry name" value="NAD(P)-bd_dom_sf"/>
</dbReference>
<organism evidence="5 6">
    <name type="scientific">Sporormia fimetaria CBS 119925</name>
    <dbReference type="NCBI Taxonomy" id="1340428"/>
    <lineage>
        <taxon>Eukaryota</taxon>
        <taxon>Fungi</taxon>
        <taxon>Dikarya</taxon>
        <taxon>Ascomycota</taxon>
        <taxon>Pezizomycotina</taxon>
        <taxon>Dothideomycetes</taxon>
        <taxon>Pleosporomycetidae</taxon>
        <taxon>Pleosporales</taxon>
        <taxon>Sporormiaceae</taxon>
        <taxon>Sporormia</taxon>
    </lineage>
</organism>
<keyword evidence="2" id="KW-0560">Oxidoreductase</keyword>
<dbReference type="EMBL" id="MU006587">
    <property type="protein sequence ID" value="KAF2744702.1"/>
    <property type="molecule type" value="Genomic_DNA"/>
</dbReference>
<evidence type="ECO:0000259" key="4">
    <source>
        <dbReference type="Pfam" id="PF01073"/>
    </source>
</evidence>
<evidence type="ECO:0000256" key="1">
    <source>
        <dbReference type="ARBA" id="ARBA00009219"/>
    </source>
</evidence>
<evidence type="ECO:0000313" key="6">
    <source>
        <dbReference type="Proteomes" id="UP000799440"/>
    </source>
</evidence>
<dbReference type="InterPro" id="IPR018824">
    <property type="entry name" value="Conidiation-specific_6"/>
</dbReference>
<evidence type="ECO:0000256" key="3">
    <source>
        <dbReference type="SAM" id="MobiDB-lite"/>
    </source>
</evidence>
<dbReference type="GO" id="GO:0016616">
    <property type="term" value="F:oxidoreductase activity, acting on the CH-OH group of donors, NAD or NADP as acceptor"/>
    <property type="evidence" value="ECO:0007669"/>
    <property type="project" value="InterPro"/>
</dbReference>
<feature type="region of interest" description="Disordered" evidence="3">
    <location>
        <begin position="1"/>
        <end position="53"/>
    </location>
</feature>
<comment type="similarity">
    <text evidence="1">Belongs to the 3-beta-HSD family.</text>
</comment>
<name>A0A6A6V2B4_9PLEO</name>
<dbReference type="AlphaFoldDB" id="A0A6A6V2B4"/>
<sequence>MTTDRPNAQRDIQADAALEGMHEQPEDISNKARGHKANLSNPNTSEQSKQNSKKELEALGGEKAFYGKQEAGSVFVIGGCGLLGNHIVQSLLSSNSATHITVFDITTNHNRVEDPRARYVNGVITSRADLHVALQACNADTIIHTASPDPLTTAPEILERVNVQGTQNVISCAMDLGINVLVYTSSSDVVQNGYENMLGLDESVPVAESPVNGSVYGRTKKMGEKLVLEVNGRRGLRTVALRPCTLFGECDRLMTRHTVEMARDGRVKYCIGSGTNLYGYVYAGNAADAHVLAAKKLWREARSATPVREDEQVSGEIFFVTNDEPWPFWDFVICVAREIGKPVEEKDVWHIPLSVMCFFVGLVEWVTWVVTLGGRPGLTVNMVRYTVQTRTFDISKAKKRLGYQPKVGIEEGIKRAVQWQLSGIVREKESGIELYGIGILK</sequence>
<feature type="compositionally biased region" description="Polar residues" evidence="3">
    <location>
        <begin position="38"/>
        <end position="50"/>
    </location>
</feature>
<proteinExistence type="inferred from homology"/>
<dbReference type="Pfam" id="PF10346">
    <property type="entry name" value="Con-6"/>
    <property type="match status" value="1"/>
</dbReference>
<dbReference type="InterPro" id="IPR002225">
    <property type="entry name" value="3Beta_OHSteriod_DH/Estase"/>
</dbReference>
<feature type="domain" description="3-beta hydroxysteroid dehydrogenase/isomerase" evidence="4">
    <location>
        <begin position="76"/>
        <end position="344"/>
    </location>
</feature>
<dbReference type="SUPFAM" id="SSF51735">
    <property type="entry name" value="NAD(P)-binding Rossmann-fold domains"/>
    <property type="match status" value="1"/>
</dbReference>
<keyword evidence="6" id="KW-1185">Reference proteome</keyword>
<accession>A0A6A6V2B4</accession>
<dbReference type="InterPro" id="IPR050177">
    <property type="entry name" value="Lipid_A_modif_metabolic_enz"/>
</dbReference>
<gene>
    <name evidence="5" type="ORF">M011DRAFT_488777</name>
</gene>
<reference evidence="5" key="1">
    <citation type="journal article" date="2020" name="Stud. Mycol.">
        <title>101 Dothideomycetes genomes: a test case for predicting lifestyles and emergence of pathogens.</title>
        <authorList>
            <person name="Haridas S."/>
            <person name="Albert R."/>
            <person name="Binder M."/>
            <person name="Bloem J."/>
            <person name="Labutti K."/>
            <person name="Salamov A."/>
            <person name="Andreopoulos B."/>
            <person name="Baker S."/>
            <person name="Barry K."/>
            <person name="Bills G."/>
            <person name="Bluhm B."/>
            <person name="Cannon C."/>
            <person name="Castanera R."/>
            <person name="Culley D."/>
            <person name="Daum C."/>
            <person name="Ezra D."/>
            <person name="Gonzalez J."/>
            <person name="Henrissat B."/>
            <person name="Kuo A."/>
            <person name="Liang C."/>
            <person name="Lipzen A."/>
            <person name="Lutzoni F."/>
            <person name="Magnuson J."/>
            <person name="Mondo S."/>
            <person name="Nolan M."/>
            <person name="Ohm R."/>
            <person name="Pangilinan J."/>
            <person name="Park H.-J."/>
            <person name="Ramirez L."/>
            <person name="Alfaro M."/>
            <person name="Sun H."/>
            <person name="Tritt A."/>
            <person name="Yoshinaga Y."/>
            <person name="Zwiers L.-H."/>
            <person name="Turgeon B."/>
            <person name="Goodwin S."/>
            <person name="Spatafora J."/>
            <person name="Crous P."/>
            <person name="Grigoriev I."/>
        </authorList>
    </citation>
    <scope>NUCLEOTIDE SEQUENCE</scope>
    <source>
        <strain evidence="5">CBS 119925</strain>
    </source>
</reference>
<dbReference type="Proteomes" id="UP000799440">
    <property type="component" value="Unassembled WGS sequence"/>
</dbReference>
<evidence type="ECO:0000313" key="5">
    <source>
        <dbReference type="EMBL" id="KAF2744702.1"/>
    </source>
</evidence>
<dbReference type="PANTHER" id="PTHR43245">
    <property type="entry name" value="BIFUNCTIONAL POLYMYXIN RESISTANCE PROTEIN ARNA"/>
    <property type="match status" value="1"/>
</dbReference>